<dbReference type="InterPro" id="IPR002078">
    <property type="entry name" value="Sigma_54_int"/>
</dbReference>
<evidence type="ECO:0000256" key="1">
    <source>
        <dbReference type="ARBA" id="ARBA00022741"/>
    </source>
</evidence>
<organism evidence="9 10">
    <name type="scientific">Candidatus Kutchimonas denitrificans</name>
    <dbReference type="NCBI Taxonomy" id="3056748"/>
    <lineage>
        <taxon>Bacteria</taxon>
        <taxon>Pseudomonadati</taxon>
        <taxon>Gemmatimonadota</taxon>
        <taxon>Gemmatimonadia</taxon>
        <taxon>Candidatus Palauibacterales</taxon>
        <taxon>Candidatus Palauibacteraceae</taxon>
        <taxon>Candidatus Kutchimonas</taxon>
    </lineage>
</organism>
<comment type="caution">
    <text evidence="9">The sequence shown here is derived from an EMBL/GenBank/DDBJ whole genome shotgun (WGS) entry which is preliminary data.</text>
</comment>
<proteinExistence type="predicted"/>
<dbReference type="SMART" id="SM00091">
    <property type="entry name" value="PAS"/>
    <property type="match status" value="1"/>
</dbReference>
<dbReference type="Pfam" id="PF01590">
    <property type="entry name" value="GAF"/>
    <property type="match status" value="1"/>
</dbReference>
<dbReference type="Gene3D" id="3.40.50.300">
    <property type="entry name" value="P-loop containing nucleotide triphosphate hydrolases"/>
    <property type="match status" value="1"/>
</dbReference>
<evidence type="ECO:0000259" key="8">
    <source>
        <dbReference type="PROSITE" id="PS50112"/>
    </source>
</evidence>
<dbReference type="InterPro" id="IPR003018">
    <property type="entry name" value="GAF"/>
</dbReference>
<dbReference type="SUPFAM" id="SSF55785">
    <property type="entry name" value="PYP-like sensor domain (PAS domain)"/>
    <property type="match status" value="1"/>
</dbReference>
<dbReference type="SUPFAM" id="SSF55781">
    <property type="entry name" value="GAF domain-like"/>
    <property type="match status" value="1"/>
</dbReference>
<dbReference type="Proteomes" id="UP000702544">
    <property type="component" value="Unassembled WGS sequence"/>
</dbReference>
<keyword evidence="4" id="KW-0238">DNA-binding</keyword>
<protein>
    <submittedName>
        <fullName evidence="9">PAS domain S-box protein</fullName>
    </submittedName>
</protein>
<dbReference type="NCBIfam" id="TIGR00229">
    <property type="entry name" value="sensory_box"/>
    <property type="match status" value="1"/>
</dbReference>
<dbReference type="PANTHER" id="PTHR32071:SF117">
    <property type="entry name" value="PTS-DEPENDENT DIHYDROXYACETONE KINASE OPERON REGULATORY PROTEIN-RELATED"/>
    <property type="match status" value="1"/>
</dbReference>
<dbReference type="InterPro" id="IPR009057">
    <property type="entry name" value="Homeodomain-like_sf"/>
</dbReference>
<dbReference type="Gene3D" id="3.30.450.40">
    <property type="match status" value="1"/>
</dbReference>
<keyword evidence="6" id="KW-0804">Transcription</keyword>
<dbReference type="PROSITE" id="PS00675">
    <property type="entry name" value="SIGMA54_INTERACT_1"/>
    <property type="match status" value="1"/>
</dbReference>
<dbReference type="Pfam" id="PF13426">
    <property type="entry name" value="PAS_9"/>
    <property type="match status" value="1"/>
</dbReference>
<feature type="domain" description="PAS" evidence="8">
    <location>
        <begin position="177"/>
        <end position="250"/>
    </location>
</feature>
<gene>
    <name evidence="9" type="ORF">GWO12_12080</name>
</gene>
<reference evidence="9 10" key="1">
    <citation type="submission" date="2020-01" db="EMBL/GenBank/DDBJ databases">
        <title>Genomes assembled from Gulf of Kutch pelagic sediment metagenomes.</title>
        <authorList>
            <person name="Chandrashekar M."/>
            <person name="Mahajan M.S."/>
            <person name="Dave K.J."/>
            <person name="Vatsa P."/>
            <person name="Nathani N.M."/>
        </authorList>
    </citation>
    <scope>NUCLEOTIDE SEQUENCE [LARGE SCALE GENOMIC DNA]</scope>
    <source>
        <strain evidence="9">KS3-K002</strain>
    </source>
</reference>
<dbReference type="EMBL" id="JAACAK010000096">
    <property type="protein sequence ID" value="NIR75830.1"/>
    <property type="molecule type" value="Genomic_DNA"/>
</dbReference>
<sequence>MSERKEHPVSDLDIDAALRSILEGTSGETGAAFFEALVENLSRALGTEGAWVTEYVEDATELRALAFFIGGQLVPDYQYAIAGTPCEPVIKEKHFVHIPDEVVSLFPDDPDLARYSAVSYMGVPLQDLDGTVLGHLAVLDTGPMPENPRLLALFRIFADRAAAELRRLRAHARLREREEKLAGLVDGAMDAIIELDRDLSVSRVNRAAEKIFDRDADQLVGDSFARCLSDESAEKLRGLIAGLEKEPEGRRRLWISGGLEATRSSGEPFPAEASLSMYEVRQRPFYTLILRDVNERLEAERRIRFLTVKAEYLREEIEQLHGDIIGTSDALRNVLREVRQVAKTDATVLITGETGTGKELIARAIHAASPRADLPLIKVNCAAIPANLMESEFFGHEKGAFTGATARRDGRFALADRGTIFLDEVAELTPDLQAKLLRVLQEGEFEPVGSSATRAVDVRVLAATNRDLARAVEEGTFREDLYYRLNVFPITVPPLRQRDDDVVALAEFFIRRCAQKIGRSIEPLRDPDIRRLRSYPWPGNVRELENVIERAVITSRDGRLDLDATLPATDDSALRRTTVPDPLHPPSVLTERELKRLERNNILRALEATDWRVSGNQGAARLLGLKPSTLSSRMKSLGIQRPR</sequence>
<dbReference type="Gene3D" id="1.10.10.60">
    <property type="entry name" value="Homeodomain-like"/>
    <property type="match status" value="1"/>
</dbReference>
<dbReference type="PANTHER" id="PTHR32071">
    <property type="entry name" value="TRANSCRIPTIONAL REGULATORY PROTEIN"/>
    <property type="match status" value="1"/>
</dbReference>
<keyword evidence="5" id="KW-0010">Activator</keyword>
<dbReference type="PROSITE" id="PS00688">
    <property type="entry name" value="SIGMA54_INTERACT_3"/>
    <property type="match status" value="1"/>
</dbReference>
<name>A0AAE4Z8L5_9BACT</name>
<dbReference type="SUPFAM" id="SSF52540">
    <property type="entry name" value="P-loop containing nucleoside triphosphate hydrolases"/>
    <property type="match status" value="1"/>
</dbReference>
<evidence type="ECO:0000256" key="6">
    <source>
        <dbReference type="ARBA" id="ARBA00023163"/>
    </source>
</evidence>
<dbReference type="AlphaFoldDB" id="A0AAE4Z8L5"/>
<dbReference type="InterPro" id="IPR000014">
    <property type="entry name" value="PAS"/>
</dbReference>
<dbReference type="Pfam" id="PF25601">
    <property type="entry name" value="AAA_lid_14"/>
    <property type="match status" value="1"/>
</dbReference>
<keyword evidence="2" id="KW-0067">ATP-binding</keyword>
<evidence type="ECO:0000313" key="9">
    <source>
        <dbReference type="EMBL" id="NIR75830.1"/>
    </source>
</evidence>
<dbReference type="GO" id="GO:0006355">
    <property type="term" value="P:regulation of DNA-templated transcription"/>
    <property type="evidence" value="ECO:0007669"/>
    <property type="project" value="InterPro"/>
</dbReference>
<evidence type="ECO:0000256" key="4">
    <source>
        <dbReference type="ARBA" id="ARBA00023125"/>
    </source>
</evidence>
<dbReference type="SMART" id="SM00382">
    <property type="entry name" value="AAA"/>
    <property type="match status" value="1"/>
</dbReference>
<evidence type="ECO:0000256" key="5">
    <source>
        <dbReference type="ARBA" id="ARBA00023159"/>
    </source>
</evidence>
<dbReference type="PROSITE" id="PS50112">
    <property type="entry name" value="PAS"/>
    <property type="match status" value="1"/>
</dbReference>
<dbReference type="CDD" id="cd00130">
    <property type="entry name" value="PAS"/>
    <property type="match status" value="1"/>
</dbReference>
<dbReference type="GO" id="GO:0005524">
    <property type="term" value="F:ATP binding"/>
    <property type="evidence" value="ECO:0007669"/>
    <property type="project" value="UniProtKB-KW"/>
</dbReference>
<dbReference type="InterPro" id="IPR058031">
    <property type="entry name" value="AAA_lid_NorR"/>
</dbReference>
<dbReference type="InterPro" id="IPR025662">
    <property type="entry name" value="Sigma_54_int_dom_ATP-bd_1"/>
</dbReference>
<dbReference type="Gene3D" id="1.10.8.60">
    <property type="match status" value="1"/>
</dbReference>
<dbReference type="SMART" id="SM00065">
    <property type="entry name" value="GAF"/>
    <property type="match status" value="1"/>
</dbReference>
<keyword evidence="1" id="KW-0547">Nucleotide-binding</keyword>
<dbReference type="InterPro" id="IPR002197">
    <property type="entry name" value="HTH_Fis"/>
</dbReference>
<dbReference type="GO" id="GO:0043565">
    <property type="term" value="F:sequence-specific DNA binding"/>
    <property type="evidence" value="ECO:0007669"/>
    <property type="project" value="InterPro"/>
</dbReference>
<evidence type="ECO:0000313" key="10">
    <source>
        <dbReference type="Proteomes" id="UP000702544"/>
    </source>
</evidence>
<evidence type="ECO:0000259" key="7">
    <source>
        <dbReference type="PROSITE" id="PS50045"/>
    </source>
</evidence>
<dbReference type="InterPro" id="IPR029016">
    <property type="entry name" value="GAF-like_dom_sf"/>
</dbReference>
<dbReference type="Pfam" id="PF02954">
    <property type="entry name" value="HTH_8"/>
    <property type="match status" value="1"/>
</dbReference>
<dbReference type="InterPro" id="IPR025944">
    <property type="entry name" value="Sigma_54_int_dom_CS"/>
</dbReference>
<evidence type="ECO:0000256" key="3">
    <source>
        <dbReference type="ARBA" id="ARBA00023015"/>
    </source>
</evidence>
<dbReference type="FunFam" id="3.40.50.300:FF:000006">
    <property type="entry name" value="DNA-binding transcriptional regulator NtrC"/>
    <property type="match status" value="1"/>
</dbReference>
<feature type="domain" description="Sigma-54 factor interaction" evidence="7">
    <location>
        <begin position="324"/>
        <end position="553"/>
    </location>
</feature>
<accession>A0AAE4Z8L5</accession>
<dbReference type="InterPro" id="IPR027417">
    <property type="entry name" value="P-loop_NTPase"/>
</dbReference>
<dbReference type="Gene3D" id="3.30.450.20">
    <property type="entry name" value="PAS domain"/>
    <property type="match status" value="1"/>
</dbReference>
<dbReference type="PROSITE" id="PS50045">
    <property type="entry name" value="SIGMA54_INTERACT_4"/>
    <property type="match status" value="1"/>
</dbReference>
<dbReference type="InterPro" id="IPR003593">
    <property type="entry name" value="AAA+_ATPase"/>
</dbReference>
<dbReference type="InterPro" id="IPR035965">
    <property type="entry name" value="PAS-like_dom_sf"/>
</dbReference>
<dbReference type="CDD" id="cd00009">
    <property type="entry name" value="AAA"/>
    <property type="match status" value="1"/>
</dbReference>
<dbReference type="SUPFAM" id="SSF46689">
    <property type="entry name" value="Homeodomain-like"/>
    <property type="match status" value="1"/>
</dbReference>
<keyword evidence="3" id="KW-0805">Transcription regulation</keyword>
<evidence type="ECO:0000256" key="2">
    <source>
        <dbReference type="ARBA" id="ARBA00022840"/>
    </source>
</evidence>
<dbReference type="Pfam" id="PF00158">
    <property type="entry name" value="Sigma54_activat"/>
    <property type="match status" value="1"/>
</dbReference>